<protein>
    <submittedName>
        <fullName evidence="1">Uncharacterized protein</fullName>
    </submittedName>
</protein>
<reference evidence="1" key="2">
    <citation type="submission" date="2025-09" db="UniProtKB">
        <authorList>
            <consortium name="Ensembl"/>
        </authorList>
    </citation>
    <scope>IDENTIFICATION</scope>
</reference>
<proteinExistence type="predicted"/>
<accession>A0A8C9FEC4</accession>
<name>A0A8C9FEC4_PAVCR</name>
<evidence type="ECO:0000313" key="2">
    <source>
        <dbReference type="Proteomes" id="UP000694428"/>
    </source>
</evidence>
<dbReference type="AlphaFoldDB" id="A0A8C9FEC4"/>
<reference evidence="1" key="1">
    <citation type="submission" date="2025-08" db="UniProtKB">
        <authorList>
            <consortium name="Ensembl"/>
        </authorList>
    </citation>
    <scope>IDENTIFICATION</scope>
</reference>
<dbReference type="GO" id="GO:0030246">
    <property type="term" value="F:carbohydrate binding"/>
    <property type="evidence" value="ECO:0007669"/>
    <property type="project" value="InterPro"/>
</dbReference>
<dbReference type="InterPro" id="IPR011013">
    <property type="entry name" value="Gal_mutarotase_sf_dom"/>
</dbReference>
<sequence>MTSSFLNHPVIPMTTNADSGVPEMLNTFSPLVSSMPCDIHIVNLRTIQSKVDTEPSDEAALILHRKGFDCRFSNRDVGLLCSTTQGKSNCLQLTHTNIHLSIIPFTSLHVSSYPFHLLFIPSKHHCSSSILLHGKSL</sequence>
<dbReference type="Ensembl" id="ENSPSTT00000012914.1">
    <property type="protein sequence ID" value="ENSPSTP00000012315.1"/>
    <property type="gene ID" value="ENSPSTG00000008681.1"/>
</dbReference>
<dbReference type="SUPFAM" id="SSF74650">
    <property type="entry name" value="Galactose mutarotase-like"/>
    <property type="match status" value="1"/>
</dbReference>
<dbReference type="Proteomes" id="UP000694428">
    <property type="component" value="Unplaced"/>
</dbReference>
<dbReference type="GO" id="GO:0003824">
    <property type="term" value="F:catalytic activity"/>
    <property type="evidence" value="ECO:0007669"/>
    <property type="project" value="InterPro"/>
</dbReference>
<evidence type="ECO:0000313" key="1">
    <source>
        <dbReference type="Ensembl" id="ENSPSTP00000012315.1"/>
    </source>
</evidence>
<dbReference type="GO" id="GO:0005975">
    <property type="term" value="P:carbohydrate metabolic process"/>
    <property type="evidence" value="ECO:0007669"/>
    <property type="project" value="InterPro"/>
</dbReference>
<keyword evidence="2" id="KW-1185">Reference proteome</keyword>
<organism evidence="1 2">
    <name type="scientific">Pavo cristatus</name>
    <name type="common">Indian peafowl</name>
    <name type="synonym">Blue peafowl</name>
    <dbReference type="NCBI Taxonomy" id="9049"/>
    <lineage>
        <taxon>Eukaryota</taxon>
        <taxon>Metazoa</taxon>
        <taxon>Chordata</taxon>
        <taxon>Craniata</taxon>
        <taxon>Vertebrata</taxon>
        <taxon>Euteleostomi</taxon>
        <taxon>Archelosauria</taxon>
        <taxon>Archosauria</taxon>
        <taxon>Dinosauria</taxon>
        <taxon>Saurischia</taxon>
        <taxon>Theropoda</taxon>
        <taxon>Coelurosauria</taxon>
        <taxon>Aves</taxon>
        <taxon>Neognathae</taxon>
        <taxon>Galloanserae</taxon>
        <taxon>Galliformes</taxon>
        <taxon>Phasianidae</taxon>
        <taxon>Phasianinae</taxon>
        <taxon>Pavo</taxon>
    </lineage>
</organism>